<proteinExistence type="predicted"/>
<comment type="caution">
    <text evidence="1">The sequence shown here is derived from an EMBL/GenBank/DDBJ whole genome shotgun (WGS) entry which is preliminary data.</text>
</comment>
<evidence type="ECO:0000313" key="1">
    <source>
        <dbReference type="EMBL" id="MBL0427801.1"/>
    </source>
</evidence>
<keyword evidence="2" id="KW-1185">Reference proteome</keyword>
<dbReference type="RefSeq" id="WP_201692432.1">
    <property type="nucleotide sequence ID" value="NZ_JAEQND010000013.1"/>
</dbReference>
<dbReference type="InterPro" id="IPR013321">
    <property type="entry name" value="Arc_rbn_hlx_hlx"/>
</dbReference>
<dbReference type="Gene3D" id="1.10.1220.10">
    <property type="entry name" value="Met repressor-like"/>
    <property type="match status" value="1"/>
</dbReference>
<sequence length="73" mass="7865">MKLSAARPSAGKAAPTLSELADKPETVRLSVILEADVHTQLKIMAASERKTVSDIVRNLVIEQLKAHGEKKSS</sequence>
<dbReference type="InterPro" id="IPR010985">
    <property type="entry name" value="Ribbon_hlx_hlx"/>
</dbReference>
<dbReference type="SUPFAM" id="SSF47598">
    <property type="entry name" value="Ribbon-helix-helix"/>
    <property type="match status" value="1"/>
</dbReference>
<dbReference type="EMBL" id="JAEQND010000013">
    <property type="protein sequence ID" value="MBL0427801.1"/>
    <property type="molecule type" value="Genomic_DNA"/>
</dbReference>
<evidence type="ECO:0008006" key="3">
    <source>
        <dbReference type="Google" id="ProtNLM"/>
    </source>
</evidence>
<evidence type="ECO:0000313" key="2">
    <source>
        <dbReference type="Proteomes" id="UP000622707"/>
    </source>
</evidence>
<reference evidence="1 2" key="1">
    <citation type="journal article" date="2017" name="Int. J. Syst. Evol. Microbiol.">
        <title>Ramlibacter alkalitolerans sp. nov., alkali-tolerant bacterium isolated from soil of ginseng.</title>
        <authorList>
            <person name="Lee D.H."/>
            <person name="Cha C.J."/>
        </authorList>
    </citation>
    <scope>NUCLEOTIDE SEQUENCE [LARGE SCALE GENOMIC DNA]</scope>
    <source>
        <strain evidence="1 2">KACC 19305</strain>
    </source>
</reference>
<name>A0ABS1JVA3_9BURK</name>
<dbReference type="Proteomes" id="UP000622707">
    <property type="component" value="Unassembled WGS sequence"/>
</dbReference>
<accession>A0ABS1JVA3</accession>
<protein>
    <recommendedName>
        <fullName evidence="3">CopG-like ribbon-helix-helix domain-containing protein</fullName>
    </recommendedName>
</protein>
<gene>
    <name evidence="1" type="ORF">JI746_22030</name>
</gene>
<organism evidence="1 2">
    <name type="scientific">Ramlibacter alkalitolerans</name>
    <dbReference type="NCBI Taxonomy" id="2039631"/>
    <lineage>
        <taxon>Bacteria</taxon>
        <taxon>Pseudomonadati</taxon>
        <taxon>Pseudomonadota</taxon>
        <taxon>Betaproteobacteria</taxon>
        <taxon>Burkholderiales</taxon>
        <taxon>Comamonadaceae</taxon>
        <taxon>Ramlibacter</taxon>
    </lineage>
</organism>